<gene>
    <name evidence="1" type="ORF">SAMN05444123_11295</name>
</gene>
<keyword evidence="2" id="KW-1185">Reference proteome</keyword>
<evidence type="ECO:0000313" key="1">
    <source>
        <dbReference type="EMBL" id="SEP27056.1"/>
    </source>
</evidence>
<proteinExistence type="predicted"/>
<accession>A0A1H8WHD7</accession>
<dbReference type="EMBL" id="FODT01000012">
    <property type="protein sequence ID" value="SEP27056.1"/>
    <property type="molecule type" value="Genomic_DNA"/>
</dbReference>
<dbReference type="RefSeq" id="WP_092685925.1">
    <property type="nucleotide sequence ID" value="NZ_FODT01000012.1"/>
</dbReference>
<dbReference type="AlphaFoldDB" id="A0A1H8WHD7"/>
<dbReference type="OrthoDB" id="9972500at2"/>
<evidence type="ECO:0000313" key="2">
    <source>
        <dbReference type="Proteomes" id="UP000199615"/>
    </source>
</evidence>
<reference evidence="2" key="1">
    <citation type="submission" date="2016-10" db="EMBL/GenBank/DDBJ databases">
        <authorList>
            <person name="Varghese N."/>
            <person name="Submissions S."/>
        </authorList>
    </citation>
    <scope>NUCLEOTIDE SEQUENCE [LARGE SCALE GENOMIC DNA]</scope>
    <source>
        <strain evidence="2">DSM 123</strain>
    </source>
</reference>
<dbReference type="Proteomes" id="UP000199615">
    <property type="component" value="Unassembled WGS sequence"/>
</dbReference>
<protein>
    <submittedName>
        <fullName evidence="1">Uncharacterized protein</fullName>
    </submittedName>
</protein>
<organism evidence="1 2">
    <name type="scientific">Rhodopseudomonas pseudopalustris</name>
    <dbReference type="NCBI Taxonomy" id="1513892"/>
    <lineage>
        <taxon>Bacteria</taxon>
        <taxon>Pseudomonadati</taxon>
        <taxon>Pseudomonadota</taxon>
        <taxon>Alphaproteobacteria</taxon>
        <taxon>Hyphomicrobiales</taxon>
        <taxon>Nitrobacteraceae</taxon>
        <taxon>Rhodopseudomonas</taxon>
    </lineage>
</organism>
<name>A0A1H8WHD7_9BRAD</name>
<sequence length="65" mass="7244">MAARKKPQAAPSKTRTSIWLANDLRAQLDKRCEAENSSLARMIEMLLRDGLSKRVRKAADASIFG</sequence>